<protein>
    <submittedName>
        <fullName evidence="2">Regulatory protein YeiL</fullName>
    </submittedName>
</protein>
<dbReference type="EMBL" id="QGQD01000031">
    <property type="protein sequence ID" value="TLD01711.1"/>
    <property type="molecule type" value="Genomic_DNA"/>
</dbReference>
<name>A0A4U8Q9S7_9FIRM</name>
<evidence type="ECO:0000313" key="2">
    <source>
        <dbReference type="EMBL" id="TLD01711.1"/>
    </source>
</evidence>
<dbReference type="SUPFAM" id="SSF46785">
    <property type="entry name" value="Winged helix' DNA-binding domain"/>
    <property type="match status" value="1"/>
</dbReference>
<dbReference type="SMART" id="SM00100">
    <property type="entry name" value="cNMP"/>
    <property type="match status" value="1"/>
</dbReference>
<dbReference type="STRING" id="180332.GCA_000797495_00015"/>
<dbReference type="Gene3D" id="2.60.120.10">
    <property type="entry name" value="Jelly Rolls"/>
    <property type="match status" value="1"/>
</dbReference>
<dbReference type="CDD" id="cd00038">
    <property type="entry name" value="CAP_ED"/>
    <property type="match status" value="1"/>
</dbReference>
<organism evidence="2 3">
    <name type="scientific">Robinsoniella peoriensis</name>
    <dbReference type="NCBI Taxonomy" id="180332"/>
    <lineage>
        <taxon>Bacteria</taxon>
        <taxon>Bacillati</taxon>
        <taxon>Bacillota</taxon>
        <taxon>Clostridia</taxon>
        <taxon>Lachnospirales</taxon>
        <taxon>Lachnospiraceae</taxon>
        <taxon>Robinsoniella</taxon>
    </lineage>
</organism>
<dbReference type="RefSeq" id="WP_138002124.1">
    <property type="nucleotide sequence ID" value="NZ_QGQD01000031.1"/>
</dbReference>
<reference evidence="2 3" key="1">
    <citation type="journal article" date="2019" name="Anaerobe">
        <title>Detection of Robinsoniella peoriensis in multiple bone samples of a trauma patient.</title>
        <authorList>
            <person name="Schrottner P."/>
            <person name="Hartwich K."/>
            <person name="Bunk B."/>
            <person name="Schober I."/>
            <person name="Helbig S."/>
            <person name="Rudolph W.W."/>
            <person name="Gunzer F."/>
        </authorList>
    </citation>
    <scope>NUCLEOTIDE SEQUENCE [LARGE SCALE GENOMIC DNA]</scope>
    <source>
        <strain evidence="2 3">DSM 106044</strain>
    </source>
</reference>
<accession>A0A4U8Q9S7</accession>
<feature type="domain" description="Cyclic nucleotide-binding" evidence="1">
    <location>
        <begin position="26"/>
        <end position="118"/>
    </location>
</feature>
<dbReference type="InterPro" id="IPR018490">
    <property type="entry name" value="cNMP-bd_dom_sf"/>
</dbReference>
<dbReference type="Proteomes" id="UP000306509">
    <property type="component" value="Unassembled WGS sequence"/>
</dbReference>
<dbReference type="InterPro" id="IPR000595">
    <property type="entry name" value="cNMP-bd_dom"/>
</dbReference>
<comment type="caution">
    <text evidence="2">The sequence shown here is derived from an EMBL/GenBank/DDBJ whole genome shotgun (WGS) entry which is preliminary data.</text>
</comment>
<dbReference type="Pfam" id="PF00027">
    <property type="entry name" value="cNMP_binding"/>
    <property type="match status" value="1"/>
</dbReference>
<dbReference type="PROSITE" id="PS50042">
    <property type="entry name" value="CNMP_BINDING_3"/>
    <property type="match status" value="1"/>
</dbReference>
<dbReference type="AlphaFoldDB" id="A0A4U8Q9S7"/>
<sequence>MKFIEDAKQKNWYIEKYQIHTMFHSDIREHMQLAVYQEKEYVYHQGDLLQGLFVFLTGEWKVYYSLENGKDAVFRLLKRPRIVGEIEFILNSPATTTIQSTKLSYAVYLPFQQCRSLLKADAVFLGNISYNMAEALYITNNNASINQYYSPKSRIASFILSIEKDGHFTFNYKLLPGLTGMSDRHMFRILNDFIQDGYIKKSGDYYTILEYGALEEISCEAYIYEI</sequence>
<dbReference type="InterPro" id="IPR014710">
    <property type="entry name" value="RmlC-like_jellyroll"/>
</dbReference>
<evidence type="ECO:0000313" key="3">
    <source>
        <dbReference type="Proteomes" id="UP000306509"/>
    </source>
</evidence>
<keyword evidence="3" id="KW-1185">Reference proteome</keyword>
<evidence type="ECO:0000259" key="1">
    <source>
        <dbReference type="PROSITE" id="PS50042"/>
    </source>
</evidence>
<proteinExistence type="predicted"/>
<dbReference type="InterPro" id="IPR036390">
    <property type="entry name" value="WH_DNA-bd_sf"/>
</dbReference>
<dbReference type="SUPFAM" id="SSF51206">
    <property type="entry name" value="cAMP-binding domain-like"/>
    <property type="match status" value="1"/>
</dbReference>
<gene>
    <name evidence="2" type="primary">yeiL</name>
    <name evidence="2" type="ORF">DSM106044_01416</name>
</gene>